<dbReference type="AlphaFoldDB" id="A0A2T5VES8"/>
<gene>
    <name evidence="1" type="ORF">C8N35_101309</name>
</gene>
<dbReference type="SUPFAM" id="SSF56784">
    <property type="entry name" value="HAD-like"/>
    <property type="match status" value="1"/>
</dbReference>
<dbReference type="NCBIfam" id="TIGR01509">
    <property type="entry name" value="HAD-SF-IA-v3"/>
    <property type="match status" value="1"/>
</dbReference>
<dbReference type="InterPro" id="IPR023214">
    <property type="entry name" value="HAD_sf"/>
</dbReference>
<dbReference type="SFLD" id="SFLDS00003">
    <property type="entry name" value="Haloacid_Dehalogenase"/>
    <property type="match status" value="1"/>
</dbReference>
<dbReference type="PANTHER" id="PTHR43611:SF3">
    <property type="entry name" value="FLAVIN MONONUCLEOTIDE HYDROLASE 1, CHLOROPLATIC"/>
    <property type="match status" value="1"/>
</dbReference>
<evidence type="ECO:0000313" key="1">
    <source>
        <dbReference type="EMBL" id="PTW62269.1"/>
    </source>
</evidence>
<dbReference type="InterPro" id="IPR006439">
    <property type="entry name" value="HAD-SF_hydro_IA"/>
</dbReference>
<dbReference type="Pfam" id="PF00702">
    <property type="entry name" value="Hydrolase"/>
    <property type="match status" value="1"/>
</dbReference>
<dbReference type="OrthoDB" id="9807742at2"/>
<dbReference type="EMBL" id="QAYG01000001">
    <property type="protein sequence ID" value="PTW62269.1"/>
    <property type="molecule type" value="Genomic_DNA"/>
</dbReference>
<protein>
    <submittedName>
        <fullName evidence="1">Putative hydrolase of the HAD superfamily</fullName>
    </submittedName>
</protein>
<organism evidence="1 2">
    <name type="scientific">Breoghania corrubedonensis</name>
    <dbReference type="NCBI Taxonomy" id="665038"/>
    <lineage>
        <taxon>Bacteria</taxon>
        <taxon>Pseudomonadati</taxon>
        <taxon>Pseudomonadota</taxon>
        <taxon>Alphaproteobacteria</taxon>
        <taxon>Hyphomicrobiales</taxon>
        <taxon>Stappiaceae</taxon>
        <taxon>Breoghania</taxon>
    </lineage>
</organism>
<dbReference type="Proteomes" id="UP000244081">
    <property type="component" value="Unassembled WGS sequence"/>
</dbReference>
<comment type="caution">
    <text evidence="1">The sequence shown here is derived from an EMBL/GenBank/DDBJ whole genome shotgun (WGS) entry which is preliminary data.</text>
</comment>
<keyword evidence="1" id="KW-0378">Hydrolase</keyword>
<dbReference type="PANTHER" id="PTHR43611">
    <property type="entry name" value="ALPHA-D-GLUCOSE 1-PHOSPHATE PHOSPHATASE"/>
    <property type="match status" value="1"/>
</dbReference>
<evidence type="ECO:0000313" key="2">
    <source>
        <dbReference type="Proteomes" id="UP000244081"/>
    </source>
</evidence>
<keyword evidence="2" id="KW-1185">Reference proteome</keyword>
<name>A0A2T5VES8_9HYPH</name>
<accession>A0A2T5VES8</accession>
<sequence>MVEQITFVIFDMDGVLYDKRDGARLRALSALSGREPHEIGEAIFKSDFEKRAEAGDPPTGSAYLEGFSERLGSAIDRATWADIRRDMMSVKPRVFEIARRLKRHVDIALLTNNPILLKETLAACAPEAVALFGASAHVSAEFGARKPDPAVYRKICALHGHAPQNAVMIDDARKNVDGARQAGLNGILFTNAIALATQLRLLRLAGSPHGAASIPKSRHRYS</sequence>
<dbReference type="InterPro" id="IPR036412">
    <property type="entry name" value="HAD-like_sf"/>
</dbReference>
<dbReference type="CDD" id="cd02603">
    <property type="entry name" value="HAD_sEH-N_like"/>
    <property type="match status" value="1"/>
</dbReference>
<reference evidence="1 2" key="1">
    <citation type="submission" date="2018-04" db="EMBL/GenBank/DDBJ databases">
        <title>Genomic Encyclopedia of Archaeal and Bacterial Type Strains, Phase II (KMG-II): from individual species to whole genera.</title>
        <authorList>
            <person name="Goeker M."/>
        </authorList>
    </citation>
    <scope>NUCLEOTIDE SEQUENCE [LARGE SCALE GENOMIC DNA]</scope>
    <source>
        <strain evidence="1 2">DSM 23382</strain>
    </source>
</reference>
<dbReference type="GO" id="GO:0016787">
    <property type="term" value="F:hydrolase activity"/>
    <property type="evidence" value="ECO:0007669"/>
    <property type="project" value="UniProtKB-KW"/>
</dbReference>
<proteinExistence type="predicted"/>
<dbReference type="Gene3D" id="3.40.50.1000">
    <property type="entry name" value="HAD superfamily/HAD-like"/>
    <property type="match status" value="1"/>
</dbReference>
<dbReference type="SFLD" id="SFLDG01129">
    <property type="entry name" value="C1.5:_HAD__Beta-PGM__Phosphata"/>
    <property type="match status" value="1"/>
</dbReference>